<evidence type="ECO:0000256" key="1">
    <source>
        <dbReference type="SAM" id="MobiDB-lite"/>
    </source>
</evidence>
<feature type="region of interest" description="Disordered" evidence="1">
    <location>
        <begin position="1111"/>
        <end position="1169"/>
    </location>
</feature>
<sequence length="1169" mass="135854">MMVILAVDIMCRRRAPTLSLCSRFLFKIMSSNDRSWMYQRKLVDGQPNLAYIAGVQFFIEFSCNHPDESMNDSKLKCPCAKCKHFKYLAVDTVTSHLLRHGFTPGYYEWDKHGEPYNVINNYDQDNTYVASHMEVDETQPIRQMVFDAAGPSFHPTSFENQNIEEDPNPESKKFFDMLNAAEEELWPGCETHSQLSFMSRLLSLKSENNWSDKSFDQLLPLIKEGQPEGSKVPTSFYETKKLVRGLGLPVEKIDCCNMGCMLFWGKHKDLLKCKLCGHQRYKSGKNSTKLTPYKRMYYFPLAARLQRLYASKVTASEMRWHHKHTCVDGNMCHPADSKAWKQFDVTHPSFALEPRNVRLGLCTDGFQPFGQFGKKYSSWPIIVTAYNLPPWMCMKDPYMFLTVIVPGPSNPKHKLDIFLQPLIQELKMLWETGVATYDVSLRNNFQMRAALMWTISDFPAYSMLSGWTTAGLKACPYCMENSQAFSLGSGGKTSWFDNHRQFLDKNHPYRKNKIKFKKNRVENTSPPPIRTGEDILQMFEEFGLLKVTEHDAEEVNGPTAKIWGWNKRSVFWDLPYWKTNLIRHNLDVMHVEKNVFENIFNTVMDIEGKTKDNAKSREDIKSICNRKELEQKPDGKYPKACYALDKSQREVVIDWVQNLKFPNGYVSNLSRCLDMKKYKMFGMKSHDCHIFMQRLIPIAFRELLPPQVWEALTELSLFLKLLTATEITLADMDILEREIPIILCKLESIFPPSLFDSMEHLPVHLPYEAKIAGPVQFRWMYPFERFLRRLKKHVKNKARVEGSICNAYLVEEAATFCSHYFEPHIQTRARKVPRNDDGGDIEKVEGSLNIFSHPGRAYGKVKRRMLTLQEKSAAQSYILLNCEEAGEYIRMFEEHLKEMSPDELSDVQINKDLEKHFASWFYEYECKNHIGNNFIRCLAQGPLIHIKLYPVYFINGFRYHTEAHSTGKSTMNSGVCVSGSSCDYFGILQEIIELEYPESPMKKTVLFKCEWFDPTPNIGTKVHKKYNLVEINYKRRLQKYEPFVLAMQASQVCYVSYPSLRRDKCDWLAVLRVKARGVMNVNLPKETDGIEREDIAYQVNQEQIEEFHISDNEDDFALNDSNAEDVDLEITDDESPETNEENQYDEPEYETTEDLGDDELDDDYDDDSN</sequence>
<accession>A0AAV0EIL3</accession>
<keyword evidence="6" id="KW-1185">Reference proteome</keyword>
<dbReference type="Pfam" id="PF02992">
    <property type="entry name" value="Transposase_21"/>
    <property type="match status" value="1"/>
</dbReference>
<evidence type="ECO:0000259" key="3">
    <source>
        <dbReference type="Pfam" id="PF13960"/>
    </source>
</evidence>
<reference evidence="5" key="1">
    <citation type="submission" date="2022-07" db="EMBL/GenBank/DDBJ databases">
        <authorList>
            <person name="Macas J."/>
            <person name="Novak P."/>
            <person name="Neumann P."/>
        </authorList>
    </citation>
    <scope>NUCLEOTIDE SEQUENCE</scope>
</reference>
<dbReference type="InterPro" id="IPR025312">
    <property type="entry name" value="DUF4216"/>
</dbReference>
<dbReference type="Pfam" id="PF13963">
    <property type="entry name" value="Transpos_assoc"/>
    <property type="match status" value="1"/>
</dbReference>
<dbReference type="PANTHER" id="PTHR48258:SF4">
    <property type="entry name" value="DUF4216 DOMAIN-CONTAINING PROTEIN"/>
    <property type="match status" value="1"/>
</dbReference>
<dbReference type="EMBL" id="CAMAPF010000933">
    <property type="protein sequence ID" value="CAH9124015.1"/>
    <property type="molecule type" value="Genomic_DNA"/>
</dbReference>
<dbReference type="InterPro" id="IPR029480">
    <property type="entry name" value="Transpos_assoc"/>
</dbReference>
<evidence type="ECO:0000313" key="6">
    <source>
        <dbReference type="Proteomes" id="UP001152523"/>
    </source>
</evidence>
<feature type="compositionally biased region" description="Acidic residues" evidence="1">
    <location>
        <begin position="1112"/>
        <end position="1169"/>
    </location>
</feature>
<evidence type="ECO:0000259" key="4">
    <source>
        <dbReference type="Pfam" id="PF13963"/>
    </source>
</evidence>
<comment type="caution">
    <text evidence="5">The sequence shown here is derived from an EMBL/GenBank/DDBJ whole genome shotgun (WGS) entry which is preliminary data.</text>
</comment>
<evidence type="ECO:0000259" key="2">
    <source>
        <dbReference type="Pfam" id="PF13952"/>
    </source>
</evidence>
<dbReference type="Pfam" id="PF13960">
    <property type="entry name" value="DUF4218"/>
    <property type="match status" value="1"/>
</dbReference>
<organism evidence="5 6">
    <name type="scientific">Cuscuta epithymum</name>
    <dbReference type="NCBI Taxonomy" id="186058"/>
    <lineage>
        <taxon>Eukaryota</taxon>
        <taxon>Viridiplantae</taxon>
        <taxon>Streptophyta</taxon>
        <taxon>Embryophyta</taxon>
        <taxon>Tracheophyta</taxon>
        <taxon>Spermatophyta</taxon>
        <taxon>Magnoliopsida</taxon>
        <taxon>eudicotyledons</taxon>
        <taxon>Gunneridae</taxon>
        <taxon>Pentapetalae</taxon>
        <taxon>asterids</taxon>
        <taxon>lamiids</taxon>
        <taxon>Solanales</taxon>
        <taxon>Convolvulaceae</taxon>
        <taxon>Cuscuteae</taxon>
        <taxon>Cuscuta</taxon>
        <taxon>Cuscuta subgen. Cuscuta</taxon>
    </lineage>
</organism>
<dbReference type="InterPro" id="IPR025452">
    <property type="entry name" value="DUF4218"/>
</dbReference>
<gene>
    <name evidence="5" type="ORF">CEPIT_LOCUS25669</name>
</gene>
<dbReference type="AlphaFoldDB" id="A0AAV0EIL3"/>
<evidence type="ECO:0000313" key="5">
    <source>
        <dbReference type="EMBL" id="CAH9124015.1"/>
    </source>
</evidence>
<dbReference type="Proteomes" id="UP001152523">
    <property type="component" value="Unassembled WGS sequence"/>
</dbReference>
<proteinExistence type="predicted"/>
<name>A0AAV0EIL3_9ASTE</name>
<dbReference type="PANTHER" id="PTHR48258">
    <property type="entry name" value="DUF4218 DOMAIN-CONTAINING PROTEIN-RELATED"/>
    <property type="match status" value="1"/>
</dbReference>
<feature type="domain" description="Transposase-associated" evidence="4">
    <location>
        <begin position="34"/>
        <end position="114"/>
    </location>
</feature>
<dbReference type="Pfam" id="PF13952">
    <property type="entry name" value="DUF4216"/>
    <property type="match status" value="1"/>
</dbReference>
<feature type="domain" description="DUF4218" evidence="3">
    <location>
        <begin position="722"/>
        <end position="835"/>
    </location>
</feature>
<dbReference type="InterPro" id="IPR004242">
    <property type="entry name" value="Transposase_21"/>
</dbReference>
<protein>
    <submittedName>
        <fullName evidence="5">Uncharacterized protein</fullName>
    </submittedName>
</protein>
<feature type="domain" description="DUF4216" evidence="2">
    <location>
        <begin position="992"/>
        <end position="1069"/>
    </location>
</feature>